<dbReference type="InterPro" id="IPR007159">
    <property type="entry name" value="SpoVT-AbrB_dom"/>
</dbReference>
<dbReference type="GO" id="GO:0000976">
    <property type="term" value="F:transcription cis-regulatory region binding"/>
    <property type="evidence" value="ECO:0007669"/>
    <property type="project" value="TreeGrafter"/>
</dbReference>
<dbReference type="AlphaFoldDB" id="A0A9X3U275"/>
<keyword evidence="5 7" id="KW-0238">DNA-binding</keyword>
<evidence type="ECO:0000313" key="9">
    <source>
        <dbReference type="EMBL" id="MDA5195069.1"/>
    </source>
</evidence>
<dbReference type="GO" id="GO:0005737">
    <property type="term" value="C:cytoplasm"/>
    <property type="evidence" value="ECO:0007669"/>
    <property type="project" value="UniProtKB-UniRule"/>
</dbReference>
<reference evidence="9" key="1">
    <citation type="submission" date="2022-08" db="EMBL/GenBank/DDBJ databases">
        <authorList>
            <person name="Vandamme P."/>
            <person name="Hettiarachchi A."/>
            <person name="Peeters C."/>
            <person name="Cnockaert M."/>
            <person name="Carlier A."/>
        </authorList>
    </citation>
    <scope>NUCLEOTIDE SEQUENCE</scope>
    <source>
        <strain evidence="9">LMG 31809</strain>
    </source>
</reference>
<protein>
    <recommendedName>
        <fullName evidence="1 7">Transcriptional regulator MraZ</fullName>
    </recommendedName>
</protein>
<evidence type="ECO:0000256" key="5">
    <source>
        <dbReference type="ARBA" id="ARBA00023125"/>
    </source>
</evidence>
<comment type="similarity">
    <text evidence="7">Belongs to the MraZ family.</text>
</comment>
<dbReference type="GO" id="GO:0003700">
    <property type="term" value="F:DNA-binding transcription factor activity"/>
    <property type="evidence" value="ECO:0007669"/>
    <property type="project" value="UniProtKB-UniRule"/>
</dbReference>
<dbReference type="CDD" id="cd16320">
    <property type="entry name" value="MraZ_N"/>
    <property type="match status" value="1"/>
</dbReference>
<evidence type="ECO:0000256" key="7">
    <source>
        <dbReference type="HAMAP-Rule" id="MF_01008"/>
    </source>
</evidence>
<dbReference type="InterPro" id="IPR003444">
    <property type="entry name" value="MraZ"/>
</dbReference>
<dbReference type="GO" id="GO:0009295">
    <property type="term" value="C:nucleoid"/>
    <property type="evidence" value="ECO:0007669"/>
    <property type="project" value="UniProtKB-SubCell"/>
</dbReference>
<dbReference type="InterPro" id="IPR020603">
    <property type="entry name" value="MraZ_dom"/>
</dbReference>
<evidence type="ECO:0000256" key="3">
    <source>
        <dbReference type="ARBA" id="ARBA00022737"/>
    </source>
</evidence>
<sequence>MPLFLSTFVNKVDRKGRVSVPATFRAALVGNGGAGEGNLWAGVVLYRSPLLPAIVGADLGYMERHSAAVDEMDFNNDPQQALAAAILADSRQLGFDPEGRILLPAELLAHANITEQVAFVGRGKTFQLWEPGALEAHNTKAMALVRETMTKGGAA</sequence>
<organism evidence="9 10">
    <name type="scientific">Govanella unica</name>
    <dbReference type="NCBI Taxonomy" id="2975056"/>
    <lineage>
        <taxon>Bacteria</taxon>
        <taxon>Pseudomonadati</taxon>
        <taxon>Pseudomonadota</taxon>
        <taxon>Alphaproteobacteria</taxon>
        <taxon>Emcibacterales</taxon>
        <taxon>Govanellaceae</taxon>
        <taxon>Govanella</taxon>
    </lineage>
</organism>
<dbReference type="InterPro" id="IPR037914">
    <property type="entry name" value="SpoVT-AbrB_sf"/>
</dbReference>
<evidence type="ECO:0000259" key="8">
    <source>
        <dbReference type="PROSITE" id="PS51740"/>
    </source>
</evidence>
<comment type="subunit">
    <text evidence="7">Forms oligomers.</text>
</comment>
<dbReference type="InterPro" id="IPR035644">
    <property type="entry name" value="MraZ_C"/>
</dbReference>
<dbReference type="PANTHER" id="PTHR34701">
    <property type="entry name" value="TRANSCRIPTIONAL REGULATOR MRAZ"/>
    <property type="match status" value="1"/>
</dbReference>
<keyword evidence="3" id="KW-0677">Repeat</keyword>
<reference evidence="9" key="2">
    <citation type="journal article" date="2023" name="Syst. Appl. Microbiol.">
        <title>Govania unica gen. nov., sp. nov., a rare biosphere bacterium that represents a novel family in the class Alphaproteobacteria.</title>
        <authorList>
            <person name="Vandamme P."/>
            <person name="Peeters C."/>
            <person name="Hettiarachchi A."/>
            <person name="Cnockaert M."/>
            <person name="Carlier A."/>
        </authorList>
    </citation>
    <scope>NUCLEOTIDE SEQUENCE</scope>
    <source>
        <strain evidence="9">LMG 31809</strain>
    </source>
</reference>
<comment type="subcellular location">
    <subcellularLocation>
        <location evidence="7">Cytoplasm</location>
        <location evidence="7">Nucleoid</location>
    </subcellularLocation>
</comment>
<gene>
    <name evidence="7" type="primary">mraZ</name>
    <name evidence="9" type="ORF">NYP16_14040</name>
</gene>
<accession>A0A9X3U275</accession>
<dbReference type="Gene3D" id="3.40.1550.20">
    <property type="entry name" value="Transcriptional regulator MraZ domain"/>
    <property type="match status" value="1"/>
</dbReference>
<dbReference type="Proteomes" id="UP001141619">
    <property type="component" value="Unassembled WGS sequence"/>
</dbReference>
<evidence type="ECO:0000256" key="1">
    <source>
        <dbReference type="ARBA" id="ARBA00013860"/>
    </source>
</evidence>
<dbReference type="SUPFAM" id="SSF89447">
    <property type="entry name" value="AbrB/MazE/MraZ-like"/>
    <property type="match status" value="1"/>
</dbReference>
<dbReference type="CDD" id="cd16321">
    <property type="entry name" value="MraZ_C"/>
    <property type="match status" value="1"/>
</dbReference>
<dbReference type="Pfam" id="PF02381">
    <property type="entry name" value="MraZ"/>
    <property type="match status" value="1"/>
</dbReference>
<dbReference type="InterPro" id="IPR035642">
    <property type="entry name" value="MraZ_N"/>
</dbReference>
<dbReference type="RefSeq" id="WP_274944782.1">
    <property type="nucleotide sequence ID" value="NZ_JANWOI010000005.1"/>
</dbReference>
<dbReference type="PANTHER" id="PTHR34701:SF1">
    <property type="entry name" value="TRANSCRIPTIONAL REGULATOR MRAZ"/>
    <property type="match status" value="1"/>
</dbReference>
<dbReference type="GO" id="GO:2000143">
    <property type="term" value="P:negative regulation of DNA-templated transcription initiation"/>
    <property type="evidence" value="ECO:0007669"/>
    <property type="project" value="TreeGrafter"/>
</dbReference>
<keyword evidence="2 7" id="KW-0963">Cytoplasm</keyword>
<comment type="caution">
    <text evidence="9">The sequence shown here is derived from an EMBL/GenBank/DDBJ whole genome shotgun (WGS) entry which is preliminary data.</text>
</comment>
<feature type="domain" description="SpoVT-AbrB" evidence="8">
    <location>
        <begin position="7"/>
        <end position="61"/>
    </location>
</feature>
<feature type="domain" description="SpoVT-AbrB" evidence="8">
    <location>
        <begin position="90"/>
        <end position="133"/>
    </location>
</feature>
<evidence type="ECO:0000256" key="4">
    <source>
        <dbReference type="ARBA" id="ARBA00023015"/>
    </source>
</evidence>
<evidence type="ECO:0000256" key="6">
    <source>
        <dbReference type="ARBA" id="ARBA00023163"/>
    </source>
</evidence>
<dbReference type="EMBL" id="JANWOI010000005">
    <property type="protein sequence ID" value="MDA5195069.1"/>
    <property type="molecule type" value="Genomic_DNA"/>
</dbReference>
<dbReference type="HAMAP" id="MF_01008">
    <property type="entry name" value="MraZ"/>
    <property type="match status" value="1"/>
</dbReference>
<keyword evidence="4 7" id="KW-0805">Transcription regulation</keyword>
<evidence type="ECO:0000313" key="10">
    <source>
        <dbReference type="Proteomes" id="UP001141619"/>
    </source>
</evidence>
<keyword evidence="10" id="KW-1185">Reference proteome</keyword>
<dbReference type="InterPro" id="IPR038619">
    <property type="entry name" value="MraZ_sf"/>
</dbReference>
<name>A0A9X3U275_9PROT</name>
<proteinExistence type="inferred from homology"/>
<keyword evidence="6 7" id="KW-0804">Transcription</keyword>
<evidence type="ECO:0000256" key="2">
    <source>
        <dbReference type="ARBA" id="ARBA00022490"/>
    </source>
</evidence>
<dbReference type="PROSITE" id="PS51740">
    <property type="entry name" value="SPOVT_ABRB"/>
    <property type="match status" value="2"/>
</dbReference>